<sequence>MKLSLVVASCALLASLACAVPYGPFFYGMSMEYRVPRYPYPISGYGRPVDPYYDEQGYPMEYYDGRRFKSLTDIVAPGAIADSNRAESTLASIGNWFCKTKGIRHVCYMANPEKYPKPERYPSAQ</sequence>
<keyword evidence="1" id="KW-0732">Signal</keyword>
<dbReference type="Proteomes" id="UP001175271">
    <property type="component" value="Unassembled WGS sequence"/>
</dbReference>
<keyword evidence="3" id="KW-1185">Reference proteome</keyword>
<dbReference type="PROSITE" id="PS51257">
    <property type="entry name" value="PROKAR_LIPOPROTEIN"/>
    <property type="match status" value="1"/>
</dbReference>
<dbReference type="EMBL" id="JAUCMV010000001">
    <property type="protein sequence ID" value="KAK0427858.1"/>
    <property type="molecule type" value="Genomic_DNA"/>
</dbReference>
<evidence type="ECO:0000313" key="2">
    <source>
        <dbReference type="EMBL" id="KAK0427858.1"/>
    </source>
</evidence>
<organism evidence="2 3">
    <name type="scientific">Steinernema hermaphroditum</name>
    <dbReference type="NCBI Taxonomy" id="289476"/>
    <lineage>
        <taxon>Eukaryota</taxon>
        <taxon>Metazoa</taxon>
        <taxon>Ecdysozoa</taxon>
        <taxon>Nematoda</taxon>
        <taxon>Chromadorea</taxon>
        <taxon>Rhabditida</taxon>
        <taxon>Tylenchina</taxon>
        <taxon>Panagrolaimomorpha</taxon>
        <taxon>Strongyloidoidea</taxon>
        <taxon>Steinernematidae</taxon>
        <taxon>Steinernema</taxon>
    </lineage>
</organism>
<protein>
    <submittedName>
        <fullName evidence="2">Uncharacterized protein</fullName>
    </submittedName>
</protein>
<reference evidence="2" key="1">
    <citation type="submission" date="2023-06" db="EMBL/GenBank/DDBJ databases">
        <title>Genomic analysis of the entomopathogenic nematode Steinernema hermaphroditum.</title>
        <authorList>
            <person name="Schwarz E.M."/>
            <person name="Heppert J.K."/>
            <person name="Baniya A."/>
            <person name="Schwartz H.T."/>
            <person name="Tan C.-H."/>
            <person name="Antoshechkin I."/>
            <person name="Sternberg P.W."/>
            <person name="Goodrich-Blair H."/>
            <person name="Dillman A.R."/>
        </authorList>
    </citation>
    <scope>NUCLEOTIDE SEQUENCE</scope>
    <source>
        <strain evidence="2">PS9179</strain>
        <tissue evidence="2">Whole animal</tissue>
    </source>
</reference>
<feature type="signal peptide" evidence="1">
    <location>
        <begin position="1"/>
        <end position="19"/>
    </location>
</feature>
<feature type="chain" id="PRO_5041292836" evidence="1">
    <location>
        <begin position="20"/>
        <end position="125"/>
    </location>
</feature>
<gene>
    <name evidence="2" type="ORF">QR680_010456</name>
</gene>
<dbReference type="AlphaFoldDB" id="A0AA39IRQ8"/>
<accession>A0AA39IRQ8</accession>
<name>A0AA39IRQ8_9BILA</name>
<comment type="caution">
    <text evidence="2">The sequence shown here is derived from an EMBL/GenBank/DDBJ whole genome shotgun (WGS) entry which is preliminary data.</text>
</comment>
<evidence type="ECO:0000313" key="3">
    <source>
        <dbReference type="Proteomes" id="UP001175271"/>
    </source>
</evidence>
<proteinExistence type="predicted"/>
<evidence type="ECO:0000256" key="1">
    <source>
        <dbReference type="SAM" id="SignalP"/>
    </source>
</evidence>